<dbReference type="RefSeq" id="WP_058183732.1">
    <property type="nucleotide sequence ID" value="NZ_LMTZ01000090.1"/>
</dbReference>
<name>A0A0V7ZS13_9CYAN</name>
<evidence type="ECO:0000256" key="1">
    <source>
        <dbReference type="ARBA" id="ARBA00008761"/>
    </source>
</evidence>
<comment type="similarity">
    <text evidence="1">In the C-terminal section; belongs to the transposase 35 family.</text>
</comment>
<evidence type="ECO:0000313" key="8">
    <source>
        <dbReference type="EMBL" id="KST67185.1"/>
    </source>
</evidence>
<dbReference type="Pfam" id="PF01385">
    <property type="entry name" value="OrfB_IS605"/>
    <property type="match status" value="1"/>
</dbReference>
<organism evidence="8 9">
    <name type="scientific">Mastigocoleus testarum BC008</name>
    <dbReference type="NCBI Taxonomy" id="371196"/>
    <lineage>
        <taxon>Bacteria</taxon>
        <taxon>Bacillati</taxon>
        <taxon>Cyanobacteriota</taxon>
        <taxon>Cyanophyceae</taxon>
        <taxon>Nostocales</taxon>
        <taxon>Hapalosiphonaceae</taxon>
        <taxon>Mastigocoleus</taxon>
    </lineage>
</organism>
<evidence type="ECO:0000256" key="4">
    <source>
        <dbReference type="ARBA" id="ARBA00023172"/>
    </source>
</evidence>
<dbReference type="GO" id="GO:0006310">
    <property type="term" value="P:DNA recombination"/>
    <property type="evidence" value="ECO:0007669"/>
    <property type="project" value="UniProtKB-KW"/>
</dbReference>
<dbReference type="GO" id="GO:0032196">
    <property type="term" value="P:transposition"/>
    <property type="evidence" value="ECO:0007669"/>
    <property type="project" value="UniProtKB-KW"/>
</dbReference>
<dbReference type="EMBL" id="LMTZ01000090">
    <property type="protein sequence ID" value="KST67185.1"/>
    <property type="molecule type" value="Genomic_DNA"/>
</dbReference>
<dbReference type="AlphaFoldDB" id="A0A0V7ZS13"/>
<keyword evidence="9" id="KW-1185">Reference proteome</keyword>
<dbReference type="InterPro" id="IPR010095">
    <property type="entry name" value="Cas12f1-like_TNB"/>
</dbReference>
<keyword evidence="2" id="KW-0815">Transposition</keyword>
<feature type="domain" description="Cas12f1-like TNB" evidence="6">
    <location>
        <begin position="310"/>
        <end position="386"/>
    </location>
</feature>
<sequence length="421" mass="48506">MQLVEKHVINRKHKFWKDCDYLSLQAKHLYNATTYTQRQYFFQTGKYYNSVDIYHATKNLESYRYLPTKVSKQIVRKVSETWKSWLSALKDFKKYPHKYLGRPRIPGYKHKERGRYVVIYPCDAISQPALKKGLIKLSPAVVLRSAFGERGSQVDICFPTKVKKVDQVRIVPKLNCYVIEVIYTYAPIELKQSPWVAGIDLGLTNLMAITSNQPGLKPLLVNGRPLKSINQFFNKKLANAQSKEAWRQIKQLNYKRDNRVNNYLHTASRRAINWCLKNNISTLIIGNNQGWKQNISIGRLNNQQFTQIPHSRLINLITYKAKLSGIEVIVTEESYTSKASAIDGDKLPKYSPDTKYKFSGKRIKRGLYQTATGKLINADTNGSMNIIRKVIPDIFKGIEGLPFIPVALDLWTPATNIEDYH</sequence>
<reference evidence="8 9" key="1">
    <citation type="journal article" date="2015" name="Genome Announc.">
        <title>Draft Genome of the Euendolithic (true boring) Cyanobacterium Mastigocoleus testarum strain BC008.</title>
        <authorList>
            <person name="Guida B.S."/>
            <person name="Garcia-Pichel F."/>
        </authorList>
    </citation>
    <scope>NUCLEOTIDE SEQUENCE [LARGE SCALE GENOMIC DNA]</scope>
    <source>
        <strain evidence="8 9">BC008</strain>
    </source>
</reference>
<dbReference type="InterPro" id="IPR001959">
    <property type="entry name" value="Transposase"/>
</dbReference>
<evidence type="ECO:0000313" key="9">
    <source>
        <dbReference type="Proteomes" id="UP000053372"/>
    </source>
</evidence>
<dbReference type="NCBIfam" id="TIGR01766">
    <property type="entry name" value="IS200/IS605 family accessory protein TnpB-like domain"/>
    <property type="match status" value="1"/>
</dbReference>
<evidence type="ECO:0000256" key="2">
    <source>
        <dbReference type="ARBA" id="ARBA00022578"/>
    </source>
</evidence>
<dbReference type="NCBIfam" id="NF040570">
    <property type="entry name" value="guided_TnpB"/>
    <property type="match status" value="1"/>
</dbReference>
<evidence type="ECO:0000259" key="6">
    <source>
        <dbReference type="Pfam" id="PF07282"/>
    </source>
</evidence>
<accession>A0A0V7ZS13</accession>
<evidence type="ECO:0000256" key="3">
    <source>
        <dbReference type="ARBA" id="ARBA00023125"/>
    </source>
</evidence>
<keyword evidence="3" id="KW-0238">DNA-binding</keyword>
<dbReference type="Proteomes" id="UP000053372">
    <property type="component" value="Unassembled WGS sequence"/>
</dbReference>
<protein>
    <submittedName>
        <fullName evidence="8">Transposase</fullName>
    </submittedName>
</protein>
<evidence type="ECO:0000259" key="5">
    <source>
        <dbReference type="Pfam" id="PF01385"/>
    </source>
</evidence>
<proteinExistence type="inferred from homology"/>
<dbReference type="GO" id="GO:0003677">
    <property type="term" value="F:DNA binding"/>
    <property type="evidence" value="ECO:0007669"/>
    <property type="project" value="UniProtKB-KW"/>
</dbReference>
<dbReference type="OrthoDB" id="442799at2"/>
<dbReference type="Pfam" id="PF07282">
    <property type="entry name" value="Cas12f1-like_TNB"/>
    <property type="match status" value="1"/>
</dbReference>
<gene>
    <name evidence="7" type="ORF">BC008_27430</name>
    <name evidence="8" type="ORF">BC008_28745</name>
</gene>
<feature type="domain" description="Probable transposase IS891/IS1136/IS1341" evidence="5">
    <location>
        <begin position="191"/>
        <end position="290"/>
    </location>
</feature>
<keyword evidence="4" id="KW-0233">DNA recombination</keyword>
<dbReference type="EMBL" id="LMTZ01000092">
    <property type="protein sequence ID" value="KST66925.1"/>
    <property type="molecule type" value="Genomic_DNA"/>
</dbReference>
<comment type="caution">
    <text evidence="8">The sequence shown here is derived from an EMBL/GenBank/DDBJ whole genome shotgun (WGS) entry which is preliminary data.</text>
</comment>
<evidence type="ECO:0000313" key="7">
    <source>
        <dbReference type="EMBL" id="KST66925.1"/>
    </source>
</evidence>